<dbReference type="Pfam" id="PF25222">
    <property type="entry name" value="DUF7840"/>
    <property type="match status" value="1"/>
</dbReference>
<organism evidence="5 6">
    <name type="scientific">Arcobacter roscoffensis</name>
    <dbReference type="NCBI Taxonomy" id="2961520"/>
    <lineage>
        <taxon>Bacteria</taxon>
        <taxon>Pseudomonadati</taxon>
        <taxon>Campylobacterota</taxon>
        <taxon>Epsilonproteobacteria</taxon>
        <taxon>Campylobacterales</taxon>
        <taxon>Arcobacteraceae</taxon>
        <taxon>Arcobacter</taxon>
    </lineage>
</organism>
<dbReference type="RefSeq" id="WP_254577198.1">
    <property type="nucleotide sequence ID" value="NZ_CP100595.1"/>
</dbReference>
<evidence type="ECO:0000313" key="6">
    <source>
        <dbReference type="Proteomes" id="UP001060012"/>
    </source>
</evidence>
<dbReference type="InterPro" id="IPR057162">
    <property type="entry name" value="DUF7840"/>
</dbReference>
<feature type="signal peptide" evidence="1">
    <location>
        <begin position="1"/>
        <end position="31"/>
    </location>
</feature>
<dbReference type="InterPro" id="IPR057165">
    <property type="entry name" value="DUF7843"/>
</dbReference>
<gene>
    <name evidence="5" type="ORF">NJU99_02685</name>
</gene>
<name>A0ABY5E4C9_9BACT</name>
<evidence type="ECO:0000259" key="2">
    <source>
        <dbReference type="Pfam" id="PF13387"/>
    </source>
</evidence>
<feature type="domain" description="Lnb N-terminal periplasmic" evidence="2">
    <location>
        <begin position="127"/>
        <end position="290"/>
    </location>
</feature>
<dbReference type="Proteomes" id="UP001060012">
    <property type="component" value="Chromosome"/>
</dbReference>
<feature type="domain" description="DUF7840" evidence="3">
    <location>
        <begin position="391"/>
        <end position="584"/>
    </location>
</feature>
<evidence type="ECO:0000256" key="1">
    <source>
        <dbReference type="SAM" id="SignalP"/>
    </source>
</evidence>
<feature type="domain" description="DUF7843" evidence="4">
    <location>
        <begin position="40"/>
        <end position="107"/>
    </location>
</feature>
<reference evidence="5" key="1">
    <citation type="submission" date="2022-07" db="EMBL/GenBank/DDBJ databases">
        <title>Arcobacter roscoffensis sp. nov., a marine bacterium isolated from coastal seawater collected from Roscoff, France.</title>
        <authorList>
            <person name="Pascual J."/>
            <person name="Lepeaux C."/>
            <person name="Methner A."/>
            <person name="Overmann J."/>
        </authorList>
    </citation>
    <scope>NUCLEOTIDE SEQUENCE</scope>
    <source>
        <strain evidence="5">ARW1-2F2</strain>
    </source>
</reference>
<dbReference type="Pfam" id="PF13387">
    <property type="entry name" value="Lnb_N"/>
    <property type="match status" value="1"/>
</dbReference>
<sequence>MLSICNSFLNKVTKIILLSSLFISYSFSSTATEDFIKKNKLYNDSYWSKLLHYKNGKSEVDSNNFFISKNGKTNLKEELLETIDSLQNGTNNTLCRFPLRVKWLKEKIPNLESKIKKYQCKDLDLYLKEINAKFASLIFPTSHINSPASMYGHTFLRLSGDEKTPLLGNAVNYAAQTEETNGLIFAYKGLFGGYKGKYSILPYYKKIKEYSNLEQRDIWEYKLDLSQEEVEKIALHSYELKDAYSFYYFFLENCSYNLLWLLEVARDDLELVNNFYLKAAPLDTIKILKKYDLIKQSDYRYSKMTKMKHILDNEILNKNYIKSFVKENKELPTSLSLKDKAAYLDLKIEYTQYLRSKNKIEKKDYLKKYLKLLKQRSKISIVSDYEIKKASNPLFSHDSARVSLTYNSDKTYELSGKPVYSNIYDISYGYLDGAYIDFFDLNLKKDDDRVFIDKFKILDISSLSKRDELFKPLSWGIELSYERFKSQEDYMKLKPSFGVTYGNENYFIYALGQSKAYNKLGDNLLSLGSKIGFVANKFEDIKLGLSYEYDKYNKGFKNRNFEVFSTYKIDENLSLNLKYINDNLIKQRDISSFSLFYYF</sequence>
<protein>
    <submittedName>
        <fullName evidence="5">DUF4105 domain-containing protein</fullName>
    </submittedName>
</protein>
<proteinExistence type="predicted"/>
<keyword evidence="1" id="KW-0732">Signal</keyword>
<dbReference type="InterPro" id="IPR025178">
    <property type="entry name" value="Lnb_N"/>
</dbReference>
<dbReference type="Pfam" id="PF25225">
    <property type="entry name" value="DUF7843"/>
    <property type="match status" value="1"/>
</dbReference>
<evidence type="ECO:0000313" key="5">
    <source>
        <dbReference type="EMBL" id="UTJ07019.1"/>
    </source>
</evidence>
<evidence type="ECO:0000259" key="4">
    <source>
        <dbReference type="Pfam" id="PF25225"/>
    </source>
</evidence>
<feature type="chain" id="PRO_5047076069" evidence="1">
    <location>
        <begin position="32"/>
        <end position="599"/>
    </location>
</feature>
<dbReference type="EMBL" id="CP100595">
    <property type="protein sequence ID" value="UTJ07019.1"/>
    <property type="molecule type" value="Genomic_DNA"/>
</dbReference>
<accession>A0ABY5E4C9</accession>
<evidence type="ECO:0000259" key="3">
    <source>
        <dbReference type="Pfam" id="PF25222"/>
    </source>
</evidence>
<keyword evidence="6" id="KW-1185">Reference proteome</keyword>